<accession>A0ABY7RYA4</accession>
<name>A0ABY7RYA4_9FLAO</name>
<proteinExistence type="predicted"/>
<dbReference type="PANTHER" id="PTHR36220">
    <property type="entry name" value="UNNAMED PRODUCT"/>
    <property type="match status" value="1"/>
</dbReference>
<feature type="signal peptide" evidence="2">
    <location>
        <begin position="1"/>
        <end position="17"/>
    </location>
</feature>
<feature type="chain" id="PRO_5046133546" evidence="2">
    <location>
        <begin position="18"/>
        <end position="491"/>
    </location>
</feature>
<dbReference type="PANTHER" id="PTHR36220:SF1">
    <property type="entry name" value="GAMMA TUBULIN COMPLEX COMPONENT C-TERMINAL DOMAIN-CONTAINING PROTEIN"/>
    <property type="match status" value="1"/>
</dbReference>
<dbReference type="InterPro" id="IPR013517">
    <property type="entry name" value="FG-GAP"/>
</dbReference>
<dbReference type="Pfam" id="PF18962">
    <property type="entry name" value="Por_Secre_tail"/>
    <property type="match status" value="1"/>
</dbReference>
<dbReference type="NCBIfam" id="TIGR04183">
    <property type="entry name" value="Por_Secre_tail"/>
    <property type="match status" value="1"/>
</dbReference>
<dbReference type="InterPro" id="IPR011043">
    <property type="entry name" value="Gal_Oxase/kelch_b-propeller"/>
</dbReference>
<evidence type="ECO:0000256" key="2">
    <source>
        <dbReference type="SAM" id="SignalP"/>
    </source>
</evidence>
<reference evidence="4 5" key="1">
    <citation type="submission" date="2023-01" db="EMBL/GenBank/DDBJ databases">
        <title>Psychroserpens ponticola sp. nov., isolated from seawater.</title>
        <authorList>
            <person name="Kristyanto S."/>
            <person name="Jung J."/>
            <person name="Kim J.M."/>
            <person name="Jeon C.O."/>
        </authorList>
    </citation>
    <scope>NUCLEOTIDE SEQUENCE [LARGE SCALE GENOMIC DNA]</scope>
    <source>
        <strain evidence="4 5">MSW6</strain>
    </source>
</reference>
<dbReference type="InterPro" id="IPR026444">
    <property type="entry name" value="Secre_tail"/>
</dbReference>
<feature type="domain" description="Secretion system C-terminal sorting" evidence="3">
    <location>
        <begin position="418"/>
        <end position="490"/>
    </location>
</feature>
<organism evidence="4 5">
    <name type="scientific">Psychroserpens ponticola</name>
    <dbReference type="NCBI Taxonomy" id="2932268"/>
    <lineage>
        <taxon>Bacteria</taxon>
        <taxon>Pseudomonadati</taxon>
        <taxon>Bacteroidota</taxon>
        <taxon>Flavobacteriia</taxon>
        <taxon>Flavobacteriales</taxon>
        <taxon>Flavobacteriaceae</taxon>
        <taxon>Psychroserpens</taxon>
    </lineage>
</organism>
<dbReference type="SUPFAM" id="SSF50965">
    <property type="entry name" value="Galactose oxidase, central domain"/>
    <property type="match status" value="2"/>
</dbReference>
<sequence>MKQLLLLFLLAPFMLQAQWTQVGSDIDGEVINDTSGFEISLNNEGNIVAIGSYRNDDGGSDAGQVRVYQNNSGSWTQLGNDIEGQSDNDNLGFSVSLNGTGSIVAVSSPGNSDGAPFAGQVKVLQYDGTDWVQLGSDINGSGNVNNFGSSISLNNDGTVLAIGEIGNDTNGNNSGSASIYNFDGTNWIQMGQNIIGEASGDQFGRTTSLSADGSIVAVGAIENDGLVNNGGHARVFQFNGTDWLQLGNDIDGDTNNGYAGYALSLSSNGQILAVGAVNDDDGGLNSGSVTVYEFNGTDWNLKGTKVLGEAVSLQSGYSTSLNGDGSILAIGDIGSNGYAGQARIFQFNGTDWVQIGAGILGEATNDQSGYSICLNDSGSMVAIGAINNDGNGSNSGHVRVFNEPSLTTKDFTFEGFNLYPNPSSDYVYIQFHKLFESISVQVFDISGKYVIQQKNRELSAIKLDVTHLKPGLYLVNIKTELVNKTVKLIIK</sequence>
<keyword evidence="5" id="KW-1185">Reference proteome</keyword>
<keyword evidence="1 2" id="KW-0732">Signal</keyword>
<evidence type="ECO:0000313" key="4">
    <source>
        <dbReference type="EMBL" id="WCO01671.1"/>
    </source>
</evidence>
<evidence type="ECO:0000259" key="3">
    <source>
        <dbReference type="Pfam" id="PF18962"/>
    </source>
</evidence>
<gene>
    <name evidence="4" type="ORF">MUN68_016610</name>
</gene>
<dbReference type="Proteomes" id="UP001202717">
    <property type="component" value="Chromosome"/>
</dbReference>
<dbReference type="RefSeq" id="WP_249992833.1">
    <property type="nucleotide sequence ID" value="NZ_CP116221.1"/>
</dbReference>
<protein>
    <submittedName>
        <fullName evidence="4">T9SS type A sorting domain-containing protein</fullName>
    </submittedName>
</protein>
<dbReference type="Pfam" id="PF14312">
    <property type="entry name" value="FG-GAP_2"/>
    <property type="match status" value="1"/>
</dbReference>
<evidence type="ECO:0000256" key="1">
    <source>
        <dbReference type="ARBA" id="ARBA00022729"/>
    </source>
</evidence>
<evidence type="ECO:0000313" key="5">
    <source>
        <dbReference type="Proteomes" id="UP001202717"/>
    </source>
</evidence>
<dbReference type="EMBL" id="CP116221">
    <property type="protein sequence ID" value="WCO01671.1"/>
    <property type="molecule type" value="Genomic_DNA"/>
</dbReference>